<dbReference type="EMBL" id="VLKT01000028">
    <property type="protein sequence ID" value="TWI32667.1"/>
    <property type="molecule type" value="Genomic_DNA"/>
</dbReference>
<dbReference type="Gene3D" id="3.40.50.150">
    <property type="entry name" value="Vaccinia Virus protein VP39"/>
    <property type="match status" value="1"/>
</dbReference>
<keyword evidence="2" id="KW-0808">Transferase</keyword>
<dbReference type="GO" id="GO:0016279">
    <property type="term" value="F:protein-lysine N-methyltransferase activity"/>
    <property type="evidence" value="ECO:0007669"/>
    <property type="project" value="TreeGrafter"/>
</dbReference>
<dbReference type="GO" id="GO:0032259">
    <property type="term" value="P:methylation"/>
    <property type="evidence" value="ECO:0007669"/>
    <property type="project" value="UniProtKB-KW"/>
</dbReference>
<dbReference type="CDD" id="cd02440">
    <property type="entry name" value="AdoMet_MTases"/>
    <property type="match status" value="1"/>
</dbReference>
<reference evidence="4 5" key="1">
    <citation type="journal article" date="2015" name="Stand. Genomic Sci.">
        <title>Genomic Encyclopedia of Bacterial and Archaeal Type Strains, Phase III: the genomes of soil and plant-associated and newly described type strains.</title>
        <authorList>
            <person name="Whitman W.B."/>
            <person name="Woyke T."/>
            <person name="Klenk H.P."/>
            <person name="Zhou Y."/>
            <person name="Lilburn T.G."/>
            <person name="Beck B.J."/>
            <person name="De Vos P."/>
            <person name="Vandamme P."/>
            <person name="Eisen J.A."/>
            <person name="Garrity G."/>
            <person name="Hugenholtz P."/>
            <person name="Kyrpides N.C."/>
        </authorList>
    </citation>
    <scope>NUCLEOTIDE SEQUENCE [LARGE SCALE GENOMIC DNA]</scope>
    <source>
        <strain evidence="4 5">CGMCC 1.2546</strain>
    </source>
</reference>
<keyword evidence="5" id="KW-1185">Reference proteome</keyword>
<organism evidence="4 5">
    <name type="scientific">Mesorhizobium tianshanense</name>
    <dbReference type="NCBI Taxonomy" id="39844"/>
    <lineage>
        <taxon>Bacteria</taxon>
        <taxon>Pseudomonadati</taxon>
        <taxon>Pseudomonadota</taxon>
        <taxon>Alphaproteobacteria</taxon>
        <taxon>Hyphomicrobiales</taxon>
        <taxon>Phyllobacteriaceae</taxon>
        <taxon>Mesorhizobium</taxon>
    </lineage>
</organism>
<evidence type="ECO:0000313" key="4">
    <source>
        <dbReference type="EMBL" id="TWI32667.1"/>
    </source>
</evidence>
<gene>
    <name evidence="4" type="ORF">IQ26_04336</name>
</gene>
<evidence type="ECO:0000256" key="1">
    <source>
        <dbReference type="ARBA" id="ARBA00022603"/>
    </source>
</evidence>
<evidence type="ECO:0000256" key="3">
    <source>
        <dbReference type="SAM" id="MobiDB-lite"/>
    </source>
</evidence>
<feature type="compositionally biased region" description="Acidic residues" evidence="3">
    <location>
        <begin position="62"/>
        <end position="72"/>
    </location>
</feature>
<dbReference type="PANTHER" id="PTHR43648:SF1">
    <property type="entry name" value="ELECTRON TRANSFER FLAVOPROTEIN BETA SUBUNIT LYSINE METHYLTRANSFERASE"/>
    <property type="match status" value="1"/>
</dbReference>
<dbReference type="AlphaFoldDB" id="A0A562NKD3"/>
<sequence>MGDCFAVDDTADTFSRPDPLTFIKANMRIAAVPALPEIRLYAAHPTSGLWRLTHPEGRGAEPEEEEADEDGPEPQPPYWAYAWAGGAVLARYILDRPESVAGFRVLDLGAGSGLVGIAAAKAGASEVIASEIDRNGVAALGLNAAANGVTITVVGEDITAGPPPAVDVVAVGDLFYGRDLANRVMLFLDRCLAAGINVLIGDPGRAYLPRSRLRLLAEYRVPDVGEVGNAMKPSGVFSFEPEQPGCELEARRVR</sequence>
<dbReference type="Proteomes" id="UP000317122">
    <property type="component" value="Unassembled WGS sequence"/>
</dbReference>
<name>A0A562NKD3_9HYPH</name>
<dbReference type="InterPro" id="IPR029063">
    <property type="entry name" value="SAM-dependent_MTases_sf"/>
</dbReference>
<accession>A0A562NKD3</accession>
<keyword evidence="1" id="KW-0489">Methyltransferase</keyword>
<dbReference type="Pfam" id="PF06325">
    <property type="entry name" value="PrmA"/>
    <property type="match status" value="1"/>
</dbReference>
<dbReference type="InterPro" id="IPR050078">
    <property type="entry name" value="Ribosomal_L11_MeTrfase_PrmA"/>
</dbReference>
<dbReference type="SUPFAM" id="SSF53335">
    <property type="entry name" value="S-adenosyl-L-methionine-dependent methyltransferases"/>
    <property type="match status" value="1"/>
</dbReference>
<feature type="region of interest" description="Disordered" evidence="3">
    <location>
        <begin position="51"/>
        <end position="76"/>
    </location>
</feature>
<protein>
    <submittedName>
        <fullName evidence="4">Putative nicotinamide N-methyase</fullName>
    </submittedName>
</protein>
<comment type="caution">
    <text evidence="4">The sequence shown here is derived from an EMBL/GenBank/DDBJ whole genome shotgun (WGS) entry which is preliminary data.</text>
</comment>
<proteinExistence type="predicted"/>
<evidence type="ECO:0000256" key="2">
    <source>
        <dbReference type="ARBA" id="ARBA00022679"/>
    </source>
</evidence>
<evidence type="ECO:0000313" key="5">
    <source>
        <dbReference type="Proteomes" id="UP000317122"/>
    </source>
</evidence>
<dbReference type="RefSeq" id="WP_407660289.1">
    <property type="nucleotide sequence ID" value="NZ_BSPF01000090.1"/>
</dbReference>
<dbReference type="PANTHER" id="PTHR43648">
    <property type="entry name" value="ELECTRON TRANSFER FLAVOPROTEIN BETA SUBUNIT LYSINE METHYLTRANSFERASE"/>
    <property type="match status" value="1"/>
</dbReference>